<comment type="caution">
    <text evidence="2">The sequence shown here is derived from an EMBL/GenBank/DDBJ whole genome shotgun (WGS) entry which is preliminary data.</text>
</comment>
<dbReference type="EMBL" id="NIDE01000007">
    <property type="protein sequence ID" value="OWK40995.1"/>
    <property type="molecule type" value="Genomic_DNA"/>
</dbReference>
<evidence type="ECO:0000313" key="3">
    <source>
        <dbReference type="Proteomes" id="UP000214646"/>
    </source>
</evidence>
<dbReference type="SUPFAM" id="SSF52540">
    <property type="entry name" value="P-loop containing nucleoside triphosphate hydrolases"/>
    <property type="match status" value="1"/>
</dbReference>
<sequence>MIRCLKSAAALPRYLIRAGSRLPRTMARWVRGRVFPAPDELDRRLLWWTPADPFTVRDLLNGGVSIVGRAGSGKTSSSGRALAAAVVGDPRSGGLILAAKPEDRALWEGLFAAAGRAGDLRVFGPDQPLRLNFLDYVLKSGGHTRDVTRCLATIAETLLAADSRGGEGADFWEREQERMIANAVEVLWLARGNVTAPDIQQFLTTAAADPAELAAAEWQDGFHNQCLRAAFLQEKSAIAAHDFRLAMDYWAGEYPNMADKMRSSILTGVMGLLHAFNTGVVRELVSTTTTVSPDDLLAGTWVLVDMAPAEWGDLGSLVAAGWKFLTQRRVLRRAAGDGDPIHVIWVDEAQQFVNGYDAHYLAQCRSHRGCMVYLTQSLHSYYAALKGQAGRHQADALLTNFHHKLFHAVGDVQTAEWAAGLVGKTRETFVGTSVGPVENIWDEMMGRAKVTTSTSEHYEPVLQTNAFMTGLRTGGRANGYIADAILIRSGEPFSTGENWLPVAFSQTG</sequence>
<feature type="domain" description="TraD/TraG TraM recognition site" evidence="1">
    <location>
        <begin position="346"/>
        <end position="430"/>
    </location>
</feature>
<reference evidence="3" key="1">
    <citation type="submission" date="2017-06" db="EMBL/GenBank/DDBJ databases">
        <title>Genome analysis of Fimbriiglobus ruber SP5, the first member of the order Planctomycetales with confirmed chitinolytic capability.</title>
        <authorList>
            <person name="Ravin N.V."/>
            <person name="Rakitin A.L."/>
            <person name="Ivanova A.A."/>
            <person name="Beletsky A.V."/>
            <person name="Kulichevskaya I.S."/>
            <person name="Mardanov A.V."/>
            <person name="Dedysh S.N."/>
        </authorList>
    </citation>
    <scope>NUCLEOTIDE SEQUENCE [LARGE SCALE GENOMIC DNA]</scope>
    <source>
        <strain evidence="3">SP5</strain>
    </source>
</reference>
<protein>
    <recommendedName>
        <fullName evidence="1">TraD/TraG TraM recognition site domain-containing protein</fullName>
    </recommendedName>
</protein>
<gene>
    <name evidence="2" type="ORF">FRUB_04887</name>
</gene>
<dbReference type="RefSeq" id="WP_088255962.1">
    <property type="nucleotide sequence ID" value="NZ_NIDE01000007.1"/>
</dbReference>
<accession>A0A225DXD2</accession>
<dbReference type="InterPro" id="IPR032689">
    <property type="entry name" value="TraG-D_C"/>
</dbReference>
<evidence type="ECO:0000259" key="1">
    <source>
        <dbReference type="Pfam" id="PF12696"/>
    </source>
</evidence>
<keyword evidence="3" id="KW-1185">Reference proteome</keyword>
<dbReference type="AlphaFoldDB" id="A0A225DXD2"/>
<dbReference type="InterPro" id="IPR027417">
    <property type="entry name" value="P-loop_NTPase"/>
</dbReference>
<name>A0A225DXD2_9BACT</name>
<dbReference type="Pfam" id="PF12696">
    <property type="entry name" value="TraG-D_C"/>
    <property type="match status" value="1"/>
</dbReference>
<evidence type="ECO:0000313" key="2">
    <source>
        <dbReference type="EMBL" id="OWK40995.1"/>
    </source>
</evidence>
<organism evidence="2 3">
    <name type="scientific">Fimbriiglobus ruber</name>
    <dbReference type="NCBI Taxonomy" id="1908690"/>
    <lineage>
        <taxon>Bacteria</taxon>
        <taxon>Pseudomonadati</taxon>
        <taxon>Planctomycetota</taxon>
        <taxon>Planctomycetia</taxon>
        <taxon>Gemmatales</taxon>
        <taxon>Gemmataceae</taxon>
        <taxon>Fimbriiglobus</taxon>
    </lineage>
</organism>
<dbReference type="CDD" id="cd01127">
    <property type="entry name" value="TrwB_TraG_TraD_VirD4"/>
    <property type="match status" value="1"/>
</dbReference>
<dbReference type="Gene3D" id="3.40.50.300">
    <property type="entry name" value="P-loop containing nucleotide triphosphate hydrolases"/>
    <property type="match status" value="1"/>
</dbReference>
<dbReference type="Proteomes" id="UP000214646">
    <property type="component" value="Unassembled WGS sequence"/>
</dbReference>
<dbReference type="OrthoDB" id="248502at2"/>
<proteinExistence type="predicted"/>